<dbReference type="EMBL" id="JAGTXB010000004">
    <property type="protein sequence ID" value="MBS0027593.1"/>
    <property type="molecule type" value="Genomic_DNA"/>
</dbReference>
<gene>
    <name evidence="1" type="ORF">KE626_09765</name>
</gene>
<evidence type="ECO:0000313" key="1">
    <source>
        <dbReference type="EMBL" id="MBS0027593.1"/>
    </source>
</evidence>
<organism evidence="1 2">
    <name type="scientific">Chitinophaga hostae</name>
    <dbReference type="NCBI Taxonomy" id="2831022"/>
    <lineage>
        <taxon>Bacteria</taxon>
        <taxon>Pseudomonadati</taxon>
        <taxon>Bacteroidota</taxon>
        <taxon>Chitinophagia</taxon>
        <taxon>Chitinophagales</taxon>
        <taxon>Chitinophagaceae</taxon>
        <taxon>Chitinophaga</taxon>
    </lineage>
</organism>
<proteinExistence type="predicted"/>
<reference evidence="1 2" key="1">
    <citation type="submission" date="2021-04" db="EMBL/GenBank/DDBJ databases">
        <title>Chitinophaga sp. nov., isolated from the rhizosphere soil.</title>
        <authorList>
            <person name="He S."/>
        </authorList>
    </citation>
    <scope>NUCLEOTIDE SEQUENCE [LARGE SCALE GENOMIC DNA]</scope>
    <source>
        <strain evidence="1 2">2R12</strain>
    </source>
</reference>
<accession>A0ABS5IXA3</accession>
<protein>
    <submittedName>
        <fullName evidence="1">Uncharacterized protein</fullName>
    </submittedName>
</protein>
<comment type="caution">
    <text evidence="1">The sequence shown here is derived from an EMBL/GenBank/DDBJ whole genome shotgun (WGS) entry which is preliminary data.</text>
</comment>
<sequence length="60" mass="6419">MLENKSLNRRPVLALEKEIISKADINTIENMSGAHAGKGMLDSSVPTIPTTWANVAIAEA</sequence>
<evidence type="ECO:0000313" key="2">
    <source>
        <dbReference type="Proteomes" id="UP000676386"/>
    </source>
</evidence>
<keyword evidence="2" id="KW-1185">Reference proteome</keyword>
<dbReference type="RefSeq" id="WP_211972702.1">
    <property type="nucleotide sequence ID" value="NZ_CBFHAM010000001.1"/>
</dbReference>
<name>A0ABS5IXA3_9BACT</name>
<dbReference type="Proteomes" id="UP000676386">
    <property type="component" value="Unassembled WGS sequence"/>
</dbReference>